<feature type="transmembrane region" description="Helical" evidence="6">
    <location>
        <begin position="6"/>
        <end position="25"/>
    </location>
</feature>
<reference evidence="7 10" key="2">
    <citation type="submission" date="2020-04" db="EMBL/GenBank/DDBJ databases">
        <authorList>
            <person name="Hitch T.C.A."/>
            <person name="Wylensek D."/>
            <person name="Clavel T."/>
        </authorList>
    </citation>
    <scope>NUCLEOTIDE SEQUENCE [LARGE SCALE GENOMIC DNA]</scope>
    <source>
        <strain evidence="7 10">COR2-253-APC-1A</strain>
    </source>
</reference>
<dbReference type="PANTHER" id="PTHR34478:SF2">
    <property type="entry name" value="MEMBRANE PROTEIN"/>
    <property type="match status" value="1"/>
</dbReference>
<dbReference type="PROSITE" id="PS51257">
    <property type="entry name" value="PROKAR_LIPOPROTEIN"/>
    <property type="match status" value="1"/>
</dbReference>
<evidence type="ECO:0000256" key="1">
    <source>
        <dbReference type="ARBA" id="ARBA00004167"/>
    </source>
</evidence>
<dbReference type="RefSeq" id="WP_116883882.1">
    <property type="nucleotide sequence ID" value="NZ_CALXNT010000087.1"/>
</dbReference>
<name>A0A2U1B0D1_9BACT</name>
<evidence type="ECO:0000256" key="5">
    <source>
        <dbReference type="ARBA" id="ARBA00023136"/>
    </source>
</evidence>
<keyword evidence="3 6" id="KW-0812">Transmembrane</keyword>
<evidence type="ECO:0000313" key="8">
    <source>
        <dbReference type="EMBL" id="PVY42041.1"/>
    </source>
</evidence>
<dbReference type="InterPro" id="IPR023353">
    <property type="entry name" value="LemA-like_dom_sf"/>
</dbReference>
<comment type="subcellular location">
    <subcellularLocation>
        <location evidence="1">Membrane</location>
        <topology evidence="1">Single-pass membrane protein</topology>
    </subcellularLocation>
</comment>
<dbReference type="SUPFAM" id="SSF140478">
    <property type="entry name" value="LemA-like"/>
    <property type="match status" value="1"/>
</dbReference>
<accession>A0A2U1B0D1</accession>
<sequence length="190" mass="20750">MKALFITLGVVVAVVVITVIACIGIRNGLIDRDEKVREQWSQIETQLQRRADLIPNLVNTVKGYAKHEEKIFTEVADARSRLLSAQGPAAKAEAGAQLNSVLGRLLAVAENYPQLKASDNFVRLQDELAGTENRISVARTRYNQTVRDFNAAIRKFPGSLFAPGLDFKAAEYFQPPEGAAAVAKPPAVSF</sequence>
<reference evidence="8 9" key="1">
    <citation type="submission" date="2018-04" db="EMBL/GenBank/DDBJ databases">
        <title>Genomic Encyclopedia of Type Strains, Phase IV (KMG-IV): sequencing the most valuable type-strain genomes for metagenomic binning, comparative biology and taxonomic classification.</title>
        <authorList>
            <person name="Goeker M."/>
        </authorList>
    </citation>
    <scope>NUCLEOTIDE SEQUENCE [LARGE SCALE GENOMIC DNA]</scope>
    <source>
        <strain evidence="8 9">DSM 14823</strain>
    </source>
</reference>
<keyword evidence="5 6" id="KW-0472">Membrane</keyword>
<dbReference type="GO" id="GO:0016020">
    <property type="term" value="C:membrane"/>
    <property type="evidence" value="ECO:0007669"/>
    <property type="project" value="UniProtKB-SubCell"/>
</dbReference>
<dbReference type="Gene3D" id="1.20.1440.20">
    <property type="entry name" value="LemA-like domain"/>
    <property type="match status" value="1"/>
</dbReference>
<protein>
    <submittedName>
        <fullName evidence="7">LemA family protein</fullName>
    </submittedName>
    <submittedName>
        <fullName evidence="8">LemA protein</fullName>
    </submittedName>
</protein>
<dbReference type="Pfam" id="PF04011">
    <property type="entry name" value="LemA"/>
    <property type="match status" value="1"/>
</dbReference>
<dbReference type="GeneID" id="78295189"/>
<evidence type="ECO:0000313" key="9">
    <source>
        <dbReference type="Proteomes" id="UP000245959"/>
    </source>
</evidence>
<dbReference type="Proteomes" id="UP000576225">
    <property type="component" value="Unassembled WGS sequence"/>
</dbReference>
<comment type="caution">
    <text evidence="8">The sequence shown here is derived from an EMBL/GenBank/DDBJ whole genome shotgun (WGS) entry which is preliminary data.</text>
</comment>
<gene>
    <name evidence="8" type="ORF">C8D82_11238</name>
    <name evidence="7" type="ORF">HF882_08795</name>
</gene>
<organism evidence="8 9">
    <name type="scientific">Victivallis vadensis</name>
    <dbReference type="NCBI Taxonomy" id="172901"/>
    <lineage>
        <taxon>Bacteria</taxon>
        <taxon>Pseudomonadati</taxon>
        <taxon>Lentisphaerota</taxon>
        <taxon>Lentisphaeria</taxon>
        <taxon>Victivallales</taxon>
        <taxon>Victivallaceae</taxon>
        <taxon>Victivallis</taxon>
    </lineage>
</organism>
<dbReference type="InterPro" id="IPR007156">
    <property type="entry name" value="MamQ_LemA"/>
</dbReference>
<keyword evidence="4 6" id="KW-1133">Transmembrane helix</keyword>
<dbReference type="Proteomes" id="UP000245959">
    <property type="component" value="Unassembled WGS sequence"/>
</dbReference>
<evidence type="ECO:0000256" key="3">
    <source>
        <dbReference type="ARBA" id="ARBA00022692"/>
    </source>
</evidence>
<dbReference type="AlphaFoldDB" id="A0A2U1B0D1"/>
<dbReference type="EMBL" id="JABAEW010000013">
    <property type="protein sequence ID" value="NMD86678.1"/>
    <property type="molecule type" value="Genomic_DNA"/>
</dbReference>
<evidence type="ECO:0000256" key="6">
    <source>
        <dbReference type="SAM" id="Phobius"/>
    </source>
</evidence>
<dbReference type="EMBL" id="QEKH01000012">
    <property type="protein sequence ID" value="PVY42041.1"/>
    <property type="molecule type" value="Genomic_DNA"/>
</dbReference>
<evidence type="ECO:0000256" key="2">
    <source>
        <dbReference type="ARBA" id="ARBA00008854"/>
    </source>
</evidence>
<evidence type="ECO:0000313" key="10">
    <source>
        <dbReference type="Proteomes" id="UP000576225"/>
    </source>
</evidence>
<dbReference type="PANTHER" id="PTHR34478">
    <property type="entry name" value="PROTEIN LEMA"/>
    <property type="match status" value="1"/>
</dbReference>
<proteinExistence type="inferred from homology"/>
<comment type="similarity">
    <text evidence="2">Belongs to the LemA family.</text>
</comment>
<evidence type="ECO:0000256" key="4">
    <source>
        <dbReference type="ARBA" id="ARBA00022989"/>
    </source>
</evidence>
<evidence type="ECO:0000313" key="7">
    <source>
        <dbReference type="EMBL" id="NMD86678.1"/>
    </source>
</evidence>
<keyword evidence="9" id="KW-1185">Reference proteome</keyword>